<gene>
    <name evidence="2" type="ORF">Taro_043796</name>
</gene>
<comment type="caution">
    <text evidence="2">The sequence shown here is derived from an EMBL/GenBank/DDBJ whole genome shotgun (WGS) entry which is preliminary data.</text>
</comment>
<dbReference type="AlphaFoldDB" id="A0A843WSA8"/>
<evidence type="ECO:0000313" key="3">
    <source>
        <dbReference type="Proteomes" id="UP000652761"/>
    </source>
</evidence>
<feature type="region of interest" description="Disordered" evidence="1">
    <location>
        <begin position="1"/>
        <end position="22"/>
    </location>
</feature>
<organism evidence="2 3">
    <name type="scientific">Colocasia esculenta</name>
    <name type="common">Wild taro</name>
    <name type="synonym">Arum esculentum</name>
    <dbReference type="NCBI Taxonomy" id="4460"/>
    <lineage>
        <taxon>Eukaryota</taxon>
        <taxon>Viridiplantae</taxon>
        <taxon>Streptophyta</taxon>
        <taxon>Embryophyta</taxon>
        <taxon>Tracheophyta</taxon>
        <taxon>Spermatophyta</taxon>
        <taxon>Magnoliopsida</taxon>
        <taxon>Liliopsida</taxon>
        <taxon>Araceae</taxon>
        <taxon>Aroideae</taxon>
        <taxon>Colocasieae</taxon>
        <taxon>Colocasia</taxon>
    </lineage>
</organism>
<name>A0A843WSA8_COLES</name>
<keyword evidence="3" id="KW-1185">Reference proteome</keyword>
<protein>
    <submittedName>
        <fullName evidence="2">Uncharacterized protein</fullName>
    </submittedName>
</protein>
<reference evidence="2" key="1">
    <citation type="submission" date="2017-07" db="EMBL/GenBank/DDBJ databases">
        <title>Taro Niue Genome Assembly and Annotation.</title>
        <authorList>
            <person name="Atibalentja N."/>
            <person name="Keating K."/>
            <person name="Fields C.J."/>
        </authorList>
    </citation>
    <scope>NUCLEOTIDE SEQUENCE</scope>
    <source>
        <strain evidence="2">Niue_2</strain>
        <tissue evidence="2">Leaf</tissue>
    </source>
</reference>
<proteinExistence type="predicted"/>
<evidence type="ECO:0000256" key="1">
    <source>
        <dbReference type="SAM" id="MobiDB-lite"/>
    </source>
</evidence>
<sequence>MQTQAHTQAALQAQLDAEQAQERANMWWSSMLRTRFEDGTVERGMSSGGRDGAVLGGKEGFVEEASSSVPEAGEKEGGTSVTATSRSIGKLSGTFSVFP</sequence>
<dbReference type="EMBL" id="NMUH01004814">
    <property type="protein sequence ID" value="MQM10897.1"/>
    <property type="molecule type" value="Genomic_DNA"/>
</dbReference>
<accession>A0A843WSA8</accession>
<feature type="region of interest" description="Disordered" evidence="1">
    <location>
        <begin position="63"/>
        <end position="86"/>
    </location>
</feature>
<evidence type="ECO:0000313" key="2">
    <source>
        <dbReference type="EMBL" id="MQM10897.1"/>
    </source>
</evidence>
<dbReference type="Proteomes" id="UP000652761">
    <property type="component" value="Unassembled WGS sequence"/>
</dbReference>